<dbReference type="Proteomes" id="UP000008637">
    <property type="component" value="Chromosome"/>
</dbReference>
<organism evidence="1 2">
    <name type="scientific">Mycoplasma haemofelis (strain Langford 1)</name>
    <name type="common">Haemobartonella felis</name>
    <dbReference type="NCBI Taxonomy" id="941640"/>
    <lineage>
        <taxon>Bacteria</taxon>
        <taxon>Bacillati</taxon>
        <taxon>Mycoplasmatota</taxon>
        <taxon>Mollicutes</taxon>
        <taxon>Mycoplasmataceae</taxon>
        <taxon>Mycoplasma</taxon>
    </lineage>
</organism>
<evidence type="ECO:0000313" key="1">
    <source>
        <dbReference type="EMBL" id="CBY93244.1"/>
    </source>
</evidence>
<dbReference type="HOGENOM" id="CLU_172508_0_0_14"/>
<dbReference type="EMBL" id="FR773153">
    <property type="protein sequence ID" value="CBY93244.1"/>
    <property type="molecule type" value="Genomic_DNA"/>
</dbReference>
<keyword evidence="2" id="KW-1185">Reference proteome</keyword>
<dbReference type="REBASE" id="31920">
    <property type="entry name" value="Mha1ORF12370P"/>
</dbReference>
<accession>E8ZJC3</accession>
<gene>
    <name evidence="1" type="ORF">HF1_12360</name>
</gene>
<protein>
    <submittedName>
        <fullName evidence="1">Uncharacterized protein</fullName>
    </submittedName>
</protein>
<name>E8ZJC3_MYCHL</name>
<evidence type="ECO:0000313" key="2">
    <source>
        <dbReference type="Proteomes" id="UP000008637"/>
    </source>
</evidence>
<reference evidence="1 2" key="1">
    <citation type="journal article" date="2011" name="J. Bacteriol.">
        <title>Complete genome sequence of Mycoplasma haemofelis, a hemotropic mycoplasma.</title>
        <authorList>
            <person name="Barker E.N."/>
            <person name="Helps C.R."/>
            <person name="Peters I.R."/>
            <person name="Darby A.C."/>
            <person name="Radford A.D."/>
            <person name="Tasker S."/>
        </authorList>
    </citation>
    <scope>NUCLEOTIDE SEQUENCE [LARGE SCALE GENOMIC DNA]</scope>
    <source>
        <strain evidence="1 2">Langford 1</strain>
    </source>
</reference>
<dbReference type="Gene3D" id="3.40.91.80">
    <property type="match status" value="1"/>
</dbReference>
<dbReference type="InterPro" id="IPR038365">
    <property type="entry name" value="EcoRII_C_sf"/>
</dbReference>
<sequence length="111" mass="12913">MIGFDKREIFLVTLDGKISSEAFSKFDYFGIKIVTTKSIKKDSYSSNPLVFSLEDLIARCLEVSDYWDGYKYSNSQKDSLIQSLSKEIARNQKKSFITEYLQDKLDKLRRS</sequence>
<dbReference type="AlphaFoldDB" id="E8ZJC3"/>
<dbReference type="KEGG" id="mha:HF1_12360"/>
<proteinExistence type="predicted"/>